<organism evidence="2 3">
    <name type="scientific">Venturia nashicola</name>
    <dbReference type="NCBI Taxonomy" id="86259"/>
    <lineage>
        <taxon>Eukaryota</taxon>
        <taxon>Fungi</taxon>
        <taxon>Dikarya</taxon>
        <taxon>Ascomycota</taxon>
        <taxon>Pezizomycotina</taxon>
        <taxon>Dothideomycetes</taxon>
        <taxon>Pleosporomycetidae</taxon>
        <taxon>Venturiales</taxon>
        <taxon>Venturiaceae</taxon>
        <taxon>Venturia</taxon>
    </lineage>
</organism>
<name>A0A4Z1PWF4_9PEZI</name>
<evidence type="ECO:0000313" key="3">
    <source>
        <dbReference type="Proteomes" id="UP000298493"/>
    </source>
</evidence>
<dbReference type="Pfam" id="PF06985">
    <property type="entry name" value="HET"/>
    <property type="match status" value="1"/>
</dbReference>
<proteinExistence type="predicted"/>
<evidence type="ECO:0000313" key="2">
    <source>
        <dbReference type="EMBL" id="TID27532.1"/>
    </source>
</evidence>
<evidence type="ECO:0000259" key="1">
    <source>
        <dbReference type="Pfam" id="PF06985"/>
    </source>
</evidence>
<dbReference type="InterPro" id="IPR010730">
    <property type="entry name" value="HET"/>
</dbReference>
<accession>A0A4Z1PWF4</accession>
<reference evidence="2 3" key="1">
    <citation type="submission" date="2019-04" db="EMBL/GenBank/DDBJ databases">
        <title>High contiguity whole genome sequence and gene annotation resource for two Venturia nashicola isolates.</title>
        <authorList>
            <person name="Prokchorchik M."/>
            <person name="Won K."/>
            <person name="Lee Y."/>
            <person name="Choi E.D."/>
            <person name="Segonzac C."/>
            <person name="Sohn K.H."/>
        </authorList>
    </citation>
    <scope>NUCLEOTIDE SEQUENCE [LARGE SCALE GENOMIC DNA]</scope>
    <source>
        <strain evidence="2 3">PRI2</strain>
    </source>
</reference>
<dbReference type="Proteomes" id="UP000298493">
    <property type="component" value="Unassembled WGS sequence"/>
</dbReference>
<sequence length="528" mass="59202">MWIDAICINQKDNMEKNWQVAQMGSVYTQASRVVIWLGREQVKATELSEINGSVAVDILREGGDGFSDDDICTAVPRWTWAFTPALTVEDTDVTPGLPYSGMMSRALHRSYWTRLWIIQEVALGVDIIIRCGGLSVNWHGGVWELCRLIDDNKQQIAIHNSNNIAHSTVYILNNHRNPPEKQPRDGPANPKSLLLDLVIQFRKSKCQNVLDRVFGVLTLAQECCRDATPVDYSLEPAVLAAKILDHYLAHHAQNSRKGLKICIDVLKALDLVISYAIQEDNEINPPNYDVGTLRHLGAGAIPLPSLYSGKIIWIGQESTISTASNTHVPERYLPEIDGVDLTEISCLVTYDGTMYFNRNSTHPCNTSTGTSVSATFTRHASQQLLDQITSLSKSLKQPESLQTKLDTIDTGAYYTSTRKLKVQVPATEFKLKLQRFWETHKIRYFVTSTGLKGLCTSEARLGNRVCEFENGERRLAIVAMDGDECRLIGKGLAFPTKTISRFSLLARKRVELELEVDMETLFYLAGYF</sequence>
<gene>
    <name evidence="2" type="ORF">E6O75_ATG00299</name>
</gene>
<protein>
    <submittedName>
        <fullName evidence="2">HET-domain-containing protein</fullName>
    </submittedName>
</protein>
<dbReference type="InterPro" id="IPR052895">
    <property type="entry name" value="HetReg/Transcr_Mod"/>
</dbReference>
<dbReference type="EMBL" id="SNSC02000001">
    <property type="protein sequence ID" value="TID27532.1"/>
    <property type="molecule type" value="Genomic_DNA"/>
</dbReference>
<dbReference type="PANTHER" id="PTHR24148:SF73">
    <property type="entry name" value="HET DOMAIN PROTEIN (AFU_ORTHOLOGUE AFUA_8G01020)"/>
    <property type="match status" value="1"/>
</dbReference>
<dbReference type="AlphaFoldDB" id="A0A4Z1PWF4"/>
<dbReference type="PANTHER" id="PTHR24148">
    <property type="entry name" value="ANKYRIN REPEAT DOMAIN-CONTAINING PROTEIN 39 HOMOLOG-RELATED"/>
    <property type="match status" value="1"/>
</dbReference>
<keyword evidence="3" id="KW-1185">Reference proteome</keyword>
<comment type="caution">
    <text evidence="2">The sequence shown here is derived from an EMBL/GenBank/DDBJ whole genome shotgun (WGS) entry which is preliminary data.</text>
</comment>
<feature type="domain" description="Heterokaryon incompatibility" evidence="1">
    <location>
        <begin position="1"/>
        <end position="120"/>
    </location>
</feature>